<dbReference type="Gene3D" id="3.55.50.30">
    <property type="match status" value="1"/>
</dbReference>
<dbReference type="AlphaFoldDB" id="A0A7K1U0Y9"/>
<dbReference type="GO" id="GO:0016989">
    <property type="term" value="F:sigma factor antagonist activity"/>
    <property type="evidence" value="ECO:0007669"/>
    <property type="project" value="TreeGrafter"/>
</dbReference>
<sequence>METSSEKDAILALLKKYRSGQCTPEEKARVEAWFDSFEDGIPADPEMTAAANKVIRAVMWQLFNRRRAINYTRLAAAASILLILTAGLFFWLKNYSRTPAPDTFAEISTGNGERKKLTLPDGSTLFINAHSSVKIPSNFGEEQREIFLSGQGTFDVVSNEAQPFIVHTGKVQTVVLGTSFDVCAYPDDKELQVAVLSGKVRIEKKTDSLNEILAAGVIQNQVLVYNEKQDSHKLKACKAEEIAGWRNNSFFFEQASLEEIAQLLERQYNVHIILSGTTRRSCRYTLQLKNETLENALHLLSQLSGVTYQVNKNEIKINISSCE</sequence>
<evidence type="ECO:0000259" key="2">
    <source>
        <dbReference type="Pfam" id="PF04773"/>
    </source>
</evidence>
<keyword evidence="1" id="KW-0472">Membrane</keyword>
<feature type="domain" description="FecR protein" evidence="2">
    <location>
        <begin position="106"/>
        <end position="201"/>
    </location>
</feature>
<organism evidence="4 5">
    <name type="scientific">Chitinophaga tropicalis</name>
    <dbReference type="NCBI Taxonomy" id="2683588"/>
    <lineage>
        <taxon>Bacteria</taxon>
        <taxon>Pseudomonadati</taxon>
        <taxon>Bacteroidota</taxon>
        <taxon>Chitinophagia</taxon>
        <taxon>Chitinophagales</taxon>
        <taxon>Chitinophagaceae</taxon>
        <taxon>Chitinophaga</taxon>
    </lineage>
</organism>
<dbReference type="EMBL" id="WRXN01000002">
    <property type="protein sequence ID" value="MVT08034.1"/>
    <property type="molecule type" value="Genomic_DNA"/>
</dbReference>
<accession>A0A7K1U0Y9</accession>
<comment type="caution">
    <text evidence="4">The sequence shown here is derived from an EMBL/GenBank/DDBJ whole genome shotgun (WGS) entry which is preliminary data.</text>
</comment>
<dbReference type="InterPro" id="IPR012373">
    <property type="entry name" value="Ferrdict_sens_TM"/>
</dbReference>
<reference evidence="4 5" key="1">
    <citation type="submission" date="2019-12" db="EMBL/GenBank/DDBJ databases">
        <title>Chitinophaga sp. strain ysch24 (GDMCC 1.1355), whole genome shotgun sequence.</title>
        <authorList>
            <person name="Zhang X."/>
        </authorList>
    </citation>
    <scope>NUCLEOTIDE SEQUENCE [LARGE SCALE GENOMIC DNA]</scope>
    <source>
        <strain evidence="5">ysch24</strain>
    </source>
</reference>
<feature type="domain" description="Protein FecR C-terminal" evidence="3">
    <location>
        <begin position="250"/>
        <end position="317"/>
    </location>
</feature>
<protein>
    <submittedName>
        <fullName evidence="4">DUF4974 domain-containing protein</fullName>
    </submittedName>
</protein>
<dbReference type="RefSeq" id="WP_157305453.1">
    <property type="nucleotide sequence ID" value="NZ_WRXN01000002.1"/>
</dbReference>
<feature type="transmembrane region" description="Helical" evidence="1">
    <location>
        <begin position="74"/>
        <end position="92"/>
    </location>
</feature>
<dbReference type="InterPro" id="IPR006860">
    <property type="entry name" value="FecR"/>
</dbReference>
<dbReference type="Pfam" id="PF04773">
    <property type="entry name" value="FecR"/>
    <property type="match status" value="1"/>
</dbReference>
<dbReference type="PANTHER" id="PTHR30273">
    <property type="entry name" value="PERIPLASMIC SIGNAL SENSOR AND SIGMA FACTOR ACTIVATOR FECR-RELATED"/>
    <property type="match status" value="1"/>
</dbReference>
<dbReference type="InterPro" id="IPR032508">
    <property type="entry name" value="FecR_C"/>
</dbReference>
<evidence type="ECO:0000313" key="5">
    <source>
        <dbReference type="Proteomes" id="UP000461730"/>
    </source>
</evidence>
<dbReference type="Gene3D" id="2.60.120.1440">
    <property type="match status" value="1"/>
</dbReference>
<dbReference type="PANTHER" id="PTHR30273:SF2">
    <property type="entry name" value="PROTEIN FECR"/>
    <property type="match status" value="1"/>
</dbReference>
<evidence type="ECO:0000256" key="1">
    <source>
        <dbReference type="SAM" id="Phobius"/>
    </source>
</evidence>
<keyword evidence="5" id="KW-1185">Reference proteome</keyword>
<proteinExistence type="predicted"/>
<dbReference type="Proteomes" id="UP000461730">
    <property type="component" value="Unassembled WGS sequence"/>
</dbReference>
<keyword evidence="1" id="KW-0812">Transmembrane</keyword>
<name>A0A7K1U0Y9_9BACT</name>
<evidence type="ECO:0000259" key="3">
    <source>
        <dbReference type="Pfam" id="PF16344"/>
    </source>
</evidence>
<evidence type="ECO:0000313" key="4">
    <source>
        <dbReference type="EMBL" id="MVT08034.1"/>
    </source>
</evidence>
<dbReference type="PIRSF" id="PIRSF018266">
    <property type="entry name" value="FecR"/>
    <property type="match status" value="1"/>
</dbReference>
<dbReference type="Pfam" id="PF16344">
    <property type="entry name" value="FecR_C"/>
    <property type="match status" value="1"/>
</dbReference>
<keyword evidence="1" id="KW-1133">Transmembrane helix</keyword>
<gene>
    <name evidence="4" type="ORF">GO493_07150</name>
</gene>